<evidence type="ECO:0000313" key="4">
    <source>
        <dbReference type="Proteomes" id="UP001140217"/>
    </source>
</evidence>
<gene>
    <name evidence="3" type="ORF">H4R18_003437</name>
</gene>
<dbReference type="Proteomes" id="UP001140217">
    <property type="component" value="Unassembled WGS sequence"/>
</dbReference>
<feature type="compositionally biased region" description="Pro residues" evidence="1">
    <location>
        <begin position="250"/>
        <end position="282"/>
    </location>
</feature>
<dbReference type="PANTHER" id="PTHR35559:SF1">
    <property type="entry name" value="CHITIN-BINDING TYPE-4 DOMAIN-CONTAINING PROTEIN"/>
    <property type="match status" value="1"/>
</dbReference>
<keyword evidence="4" id="KW-1185">Reference proteome</keyword>
<protein>
    <recommendedName>
        <fullName evidence="2">DUF7492 domain-containing protein</fullName>
    </recommendedName>
</protein>
<comment type="caution">
    <text evidence="3">The sequence shown here is derived from an EMBL/GenBank/DDBJ whole genome shotgun (WGS) entry which is preliminary data.</text>
</comment>
<reference evidence="3" key="1">
    <citation type="submission" date="2022-07" db="EMBL/GenBank/DDBJ databases">
        <title>Phylogenomic reconstructions and comparative analyses of Kickxellomycotina fungi.</title>
        <authorList>
            <person name="Reynolds N.K."/>
            <person name="Stajich J.E."/>
            <person name="Barry K."/>
            <person name="Grigoriev I.V."/>
            <person name="Crous P."/>
            <person name="Smith M.E."/>
        </authorList>
    </citation>
    <scope>NUCLEOTIDE SEQUENCE</scope>
    <source>
        <strain evidence="3">NBRC 105414</strain>
    </source>
</reference>
<feature type="compositionally biased region" description="Basic residues" evidence="1">
    <location>
        <begin position="304"/>
        <end position="324"/>
    </location>
</feature>
<evidence type="ECO:0000313" key="3">
    <source>
        <dbReference type="EMBL" id="KAJ2780455.1"/>
    </source>
</evidence>
<feature type="domain" description="DUF7492" evidence="2">
    <location>
        <begin position="98"/>
        <end position="207"/>
    </location>
</feature>
<name>A0A9W8LIE4_9FUNG</name>
<dbReference type="PANTHER" id="PTHR35559">
    <property type="entry name" value="CHITIN-BINDING TYPE-4 DOMAIN-CONTAINING PROTEIN"/>
    <property type="match status" value="1"/>
</dbReference>
<dbReference type="OrthoDB" id="64281at2759"/>
<dbReference type="InterPro" id="IPR055915">
    <property type="entry name" value="DUF7492"/>
</dbReference>
<accession>A0A9W8LIE4</accession>
<sequence>MARVVARIAAAIWATGWIAAVLAHSWVDCVKYDPDSQLCLGYPRGYRGRKQVDPNQRYTYRFNAQPLSQAMCEPQNQGSAATYSDRFPMAVVQPGEVVYTAWEQNGHLNDTSPTKLNILYYDDAGREFVSAAEHATAPRAAAGLDFATSANCYDNKNPNSLCLGRWTVPSGLAPGRTYHFVWFWYFDKNPAGEWYSTCFDLAVAPASCPVTTKPLSAIVPGSDPSPEFSEGVTDAVRAKLSITTSLQPPTRHPPPPTTRPPPTSRPPPVPAKPAPTPSPPPAVNVRPPAKTTPPNTAGPAKPARTGRRRCNCRRHRRRRGTVPT</sequence>
<evidence type="ECO:0000256" key="1">
    <source>
        <dbReference type="SAM" id="MobiDB-lite"/>
    </source>
</evidence>
<feature type="region of interest" description="Disordered" evidence="1">
    <location>
        <begin position="242"/>
        <end position="324"/>
    </location>
</feature>
<dbReference type="AlphaFoldDB" id="A0A9W8LIE4"/>
<dbReference type="Pfam" id="PF24320">
    <property type="entry name" value="DUF7492"/>
    <property type="match status" value="1"/>
</dbReference>
<organism evidence="3 4">
    <name type="scientific">Coemansia javaensis</name>
    <dbReference type="NCBI Taxonomy" id="2761396"/>
    <lineage>
        <taxon>Eukaryota</taxon>
        <taxon>Fungi</taxon>
        <taxon>Fungi incertae sedis</taxon>
        <taxon>Zoopagomycota</taxon>
        <taxon>Kickxellomycotina</taxon>
        <taxon>Kickxellomycetes</taxon>
        <taxon>Kickxellales</taxon>
        <taxon>Kickxellaceae</taxon>
        <taxon>Coemansia</taxon>
    </lineage>
</organism>
<dbReference type="EMBL" id="JANBUL010000137">
    <property type="protein sequence ID" value="KAJ2780455.1"/>
    <property type="molecule type" value="Genomic_DNA"/>
</dbReference>
<evidence type="ECO:0000259" key="2">
    <source>
        <dbReference type="Pfam" id="PF24320"/>
    </source>
</evidence>
<proteinExistence type="predicted"/>